<comment type="caution">
    <text evidence="2">The sequence shown here is derived from an EMBL/GenBank/DDBJ whole genome shotgun (WGS) entry which is preliminary data.</text>
</comment>
<feature type="non-terminal residue" evidence="2">
    <location>
        <position position="1"/>
    </location>
</feature>
<evidence type="ECO:0000256" key="1">
    <source>
        <dbReference type="SAM" id="Phobius"/>
    </source>
</evidence>
<feature type="transmembrane region" description="Helical" evidence="1">
    <location>
        <begin position="31"/>
        <end position="52"/>
    </location>
</feature>
<protein>
    <submittedName>
        <fullName evidence="2">Uncharacterized protein</fullName>
    </submittedName>
</protein>
<evidence type="ECO:0000313" key="2">
    <source>
        <dbReference type="EMBL" id="KAL0163369.1"/>
    </source>
</evidence>
<evidence type="ECO:0000313" key="3">
    <source>
        <dbReference type="Proteomes" id="UP001529510"/>
    </source>
</evidence>
<dbReference type="AlphaFoldDB" id="A0ABD0NN41"/>
<keyword evidence="1" id="KW-0812">Transmembrane</keyword>
<sequence>PHGDAVCQYIRLFVVVLCRRVEGSGFWSGHALVHAFHTLFICLLVQTSVWSVQ</sequence>
<organism evidence="2 3">
    <name type="scientific">Cirrhinus mrigala</name>
    <name type="common">Mrigala</name>
    <dbReference type="NCBI Taxonomy" id="683832"/>
    <lineage>
        <taxon>Eukaryota</taxon>
        <taxon>Metazoa</taxon>
        <taxon>Chordata</taxon>
        <taxon>Craniata</taxon>
        <taxon>Vertebrata</taxon>
        <taxon>Euteleostomi</taxon>
        <taxon>Actinopterygii</taxon>
        <taxon>Neopterygii</taxon>
        <taxon>Teleostei</taxon>
        <taxon>Ostariophysi</taxon>
        <taxon>Cypriniformes</taxon>
        <taxon>Cyprinidae</taxon>
        <taxon>Labeoninae</taxon>
        <taxon>Labeonini</taxon>
        <taxon>Cirrhinus</taxon>
    </lineage>
</organism>
<reference evidence="2 3" key="1">
    <citation type="submission" date="2024-05" db="EMBL/GenBank/DDBJ databases">
        <title>Genome sequencing and assembly of Indian major carp, Cirrhinus mrigala (Hamilton, 1822).</title>
        <authorList>
            <person name="Mohindra V."/>
            <person name="Chowdhury L.M."/>
            <person name="Lal K."/>
            <person name="Jena J.K."/>
        </authorList>
    </citation>
    <scope>NUCLEOTIDE SEQUENCE [LARGE SCALE GENOMIC DNA]</scope>
    <source>
        <strain evidence="2">CM1030</strain>
        <tissue evidence="2">Blood</tissue>
    </source>
</reference>
<gene>
    <name evidence="2" type="ORF">M9458_042765</name>
</gene>
<dbReference type="EMBL" id="JAMKFB020000021">
    <property type="protein sequence ID" value="KAL0163369.1"/>
    <property type="molecule type" value="Genomic_DNA"/>
</dbReference>
<keyword evidence="1" id="KW-1133">Transmembrane helix</keyword>
<name>A0ABD0NN41_CIRMR</name>
<proteinExistence type="predicted"/>
<feature type="non-terminal residue" evidence="2">
    <location>
        <position position="53"/>
    </location>
</feature>
<accession>A0ABD0NN41</accession>
<keyword evidence="1" id="KW-0472">Membrane</keyword>
<dbReference type="Proteomes" id="UP001529510">
    <property type="component" value="Unassembled WGS sequence"/>
</dbReference>
<keyword evidence="3" id="KW-1185">Reference proteome</keyword>